<reference evidence="1" key="1">
    <citation type="submission" date="2020-05" db="EMBL/GenBank/DDBJ databases">
        <authorList>
            <person name="Chiriac C."/>
            <person name="Salcher M."/>
            <person name="Ghai R."/>
            <person name="Kavagutti S V."/>
        </authorList>
    </citation>
    <scope>NUCLEOTIDE SEQUENCE</scope>
</reference>
<sequence>MMITAPRTPIPNPVVSATRRPLLSAIRASGKAINAEPIIVQVCANPAAASESAIEPAISAPTGTAPAIAIPLNTWAVDKTQIVLR</sequence>
<proteinExistence type="predicted"/>
<dbReference type="AlphaFoldDB" id="A0A6J7AD64"/>
<name>A0A6J7AD64_9ZZZZ</name>
<gene>
    <name evidence="1" type="ORF">UFOPK3204_00904</name>
</gene>
<accession>A0A6J7AD64</accession>
<protein>
    <submittedName>
        <fullName evidence="1">Unannotated protein</fullName>
    </submittedName>
</protein>
<organism evidence="1">
    <name type="scientific">freshwater metagenome</name>
    <dbReference type="NCBI Taxonomy" id="449393"/>
    <lineage>
        <taxon>unclassified sequences</taxon>
        <taxon>metagenomes</taxon>
        <taxon>ecological metagenomes</taxon>
    </lineage>
</organism>
<evidence type="ECO:0000313" key="1">
    <source>
        <dbReference type="EMBL" id="CAB4830765.1"/>
    </source>
</evidence>
<dbReference type="EMBL" id="CAFABK010000034">
    <property type="protein sequence ID" value="CAB4830765.1"/>
    <property type="molecule type" value="Genomic_DNA"/>
</dbReference>